<evidence type="ECO:0000256" key="2">
    <source>
        <dbReference type="ARBA" id="ARBA00022679"/>
    </source>
</evidence>
<evidence type="ECO:0000259" key="6">
    <source>
        <dbReference type="PROSITE" id="PS50011"/>
    </source>
</evidence>
<dbReference type="InterPro" id="IPR000719">
    <property type="entry name" value="Prot_kinase_dom"/>
</dbReference>
<dbReference type="Gene3D" id="3.30.200.20">
    <property type="entry name" value="Phosphorylase Kinase, domain 1"/>
    <property type="match status" value="1"/>
</dbReference>
<keyword evidence="3" id="KW-0547">Nucleotide-binding</keyword>
<evidence type="ECO:0000256" key="5">
    <source>
        <dbReference type="ARBA" id="ARBA00022840"/>
    </source>
</evidence>
<reference evidence="7 8" key="1">
    <citation type="submission" date="2020-04" db="EMBL/GenBank/DDBJ databases">
        <title>Plant Genome Project.</title>
        <authorList>
            <person name="Zhang R.-G."/>
        </authorList>
    </citation>
    <scope>NUCLEOTIDE SEQUENCE [LARGE SCALE GENOMIC DNA]</scope>
    <source>
        <strain evidence="7">YNK0</strain>
        <tissue evidence="7">Leaf</tissue>
    </source>
</reference>
<dbReference type="GO" id="GO:0004674">
    <property type="term" value="F:protein serine/threonine kinase activity"/>
    <property type="evidence" value="ECO:0007669"/>
    <property type="project" value="UniProtKB-KW"/>
</dbReference>
<dbReference type="InterPro" id="IPR008271">
    <property type="entry name" value="Ser/Thr_kinase_AS"/>
</dbReference>
<dbReference type="InterPro" id="IPR011009">
    <property type="entry name" value="Kinase-like_dom_sf"/>
</dbReference>
<evidence type="ECO:0000256" key="3">
    <source>
        <dbReference type="ARBA" id="ARBA00022741"/>
    </source>
</evidence>
<evidence type="ECO:0000256" key="4">
    <source>
        <dbReference type="ARBA" id="ARBA00022777"/>
    </source>
</evidence>
<dbReference type="GO" id="GO:0005634">
    <property type="term" value="C:nucleus"/>
    <property type="evidence" value="ECO:0007669"/>
    <property type="project" value="TreeGrafter"/>
</dbReference>
<keyword evidence="8" id="KW-1185">Reference proteome</keyword>
<organism evidence="7 8">
    <name type="scientific">Tetracentron sinense</name>
    <name type="common">Spur-leaf</name>
    <dbReference type="NCBI Taxonomy" id="13715"/>
    <lineage>
        <taxon>Eukaryota</taxon>
        <taxon>Viridiplantae</taxon>
        <taxon>Streptophyta</taxon>
        <taxon>Embryophyta</taxon>
        <taxon>Tracheophyta</taxon>
        <taxon>Spermatophyta</taxon>
        <taxon>Magnoliopsida</taxon>
        <taxon>Trochodendrales</taxon>
        <taxon>Trochodendraceae</taxon>
        <taxon>Tetracentron</taxon>
    </lineage>
</organism>
<dbReference type="SMART" id="SM00220">
    <property type="entry name" value="S_TKc"/>
    <property type="match status" value="1"/>
</dbReference>
<name>A0A834ZRC4_TETSI</name>
<comment type="caution">
    <text evidence="7">The sequence shown here is derived from an EMBL/GenBank/DDBJ whole genome shotgun (WGS) entry which is preliminary data.</text>
</comment>
<accession>A0A834ZRC4</accession>
<dbReference type="Gene3D" id="1.10.510.10">
    <property type="entry name" value="Transferase(Phosphotransferase) domain 1"/>
    <property type="match status" value="1"/>
</dbReference>
<keyword evidence="5" id="KW-0067">ATP-binding</keyword>
<evidence type="ECO:0000256" key="1">
    <source>
        <dbReference type="ARBA" id="ARBA00022527"/>
    </source>
</evidence>
<evidence type="ECO:0000313" key="7">
    <source>
        <dbReference type="EMBL" id="KAF8407032.1"/>
    </source>
</evidence>
<feature type="domain" description="Protein kinase" evidence="6">
    <location>
        <begin position="82"/>
        <end position="412"/>
    </location>
</feature>
<dbReference type="GO" id="GO:0005524">
    <property type="term" value="F:ATP binding"/>
    <property type="evidence" value="ECO:0007669"/>
    <property type="project" value="UniProtKB-KW"/>
</dbReference>
<dbReference type="EMBL" id="JABCRI010000004">
    <property type="protein sequence ID" value="KAF8407032.1"/>
    <property type="molecule type" value="Genomic_DNA"/>
</dbReference>
<keyword evidence="1" id="KW-0723">Serine/threonine-protein kinase</keyword>
<dbReference type="PANTHER" id="PTHR45646">
    <property type="entry name" value="SERINE/THREONINE-PROTEIN KINASE DOA-RELATED"/>
    <property type="match status" value="1"/>
</dbReference>
<keyword evidence="4" id="KW-0418">Kinase</keyword>
<sequence length="416" mass="47077">MQENYSMKDMDIKIVTKKRTRRELDCSPEKQEVGSELGYLGGKIPTQWGKRKIVPQASPKKDDDGVRGRYVYELGDNLTERYKILSKLGAGTFCCVLECLDGQTGESVAIKVFRSQCHDAAWTEIEALQLLAKNETCSSRLVTREAEMQPSPAEPQLKTQTKSEKVLEKLGPSLHAFQRSNKYCRFLVDLVREFGRQILESIAYLHDLHLVHTDLKPENILIASSEDTKIPDYKKYSQDGMLCLPKSSDIKLIDFGSTDSGSESHSYVITTKYYRAPEVILGLGWSYPSDLWSVGCILIELFWGKTLFRPQESLEHLALMEKVSGPLPEHMIQNSKCNPGRYFRGGRRLNWPGGTIFRPNIKAVNDLDCLRDLVPQNAEASKKPLGDLLHGLLKFDPSERLTARQALDLPFFKNST</sequence>
<dbReference type="Proteomes" id="UP000655225">
    <property type="component" value="Unassembled WGS sequence"/>
</dbReference>
<dbReference type="PROSITE" id="PS50011">
    <property type="entry name" value="PROTEIN_KINASE_DOM"/>
    <property type="match status" value="1"/>
</dbReference>
<gene>
    <name evidence="7" type="ORF">HHK36_006157</name>
</gene>
<proteinExistence type="predicted"/>
<dbReference type="OrthoDB" id="283111at2759"/>
<dbReference type="Pfam" id="PF00069">
    <property type="entry name" value="Pkinase"/>
    <property type="match status" value="1"/>
</dbReference>
<dbReference type="AlphaFoldDB" id="A0A834ZRC4"/>
<evidence type="ECO:0000313" key="8">
    <source>
        <dbReference type="Proteomes" id="UP000655225"/>
    </source>
</evidence>
<keyword evidence="2" id="KW-0808">Transferase</keyword>
<dbReference type="PANTHER" id="PTHR45646:SF11">
    <property type="entry name" value="SERINE_THREONINE-PROTEIN KINASE DOA"/>
    <property type="match status" value="1"/>
</dbReference>
<dbReference type="PROSITE" id="PS00108">
    <property type="entry name" value="PROTEIN_KINASE_ST"/>
    <property type="match status" value="1"/>
</dbReference>
<dbReference type="InterPro" id="IPR051175">
    <property type="entry name" value="CLK_kinases"/>
</dbReference>
<dbReference type="SUPFAM" id="SSF56112">
    <property type="entry name" value="Protein kinase-like (PK-like)"/>
    <property type="match status" value="1"/>
</dbReference>
<protein>
    <recommendedName>
        <fullName evidence="6">Protein kinase domain-containing protein</fullName>
    </recommendedName>
</protein>